<evidence type="ECO:0000256" key="4">
    <source>
        <dbReference type="ARBA" id="ARBA00022475"/>
    </source>
</evidence>
<dbReference type="AlphaFoldDB" id="A0A0A6US70"/>
<keyword evidence="4" id="KW-1003">Cell membrane</keyword>
<dbReference type="FunFam" id="1.20.58.340:FF:000004">
    <property type="entry name" value="Magnesium transport protein CorA"/>
    <property type="match status" value="1"/>
</dbReference>
<dbReference type="EMBL" id="JRTT01000008">
    <property type="protein sequence ID" value="KHD77828.1"/>
    <property type="molecule type" value="Genomic_DNA"/>
</dbReference>
<keyword evidence="7 12" id="KW-1133">Transmembrane helix</keyword>
<reference evidence="13 14" key="1">
    <citation type="submission" date="2014-10" db="EMBL/GenBank/DDBJ databases">
        <title>Draft genome sequence of Actinoplanes utahensis NRRL 12052.</title>
        <authorList>
            <person name="Velasco-Bucheli B."/>
            <person name="del Cerro C."/>
            <person name="Hormigo D."/>
            <person name="Garcia J.L."/>
            <person name="Acebal C."/>
            <person name="Arroyo M."/>
            <person name="de la Mata I."/>
        </authorList>
    </citation>
    <scope>NUCLEOTIDE SEQUENCE [LARGE SCALE GENOMIC DNA]</scope>
    <source>
        <strain evidence="13 14">NRRL 12052</strain>
    </source>
</reference>
<dbReference type="GO" id="GO:0015095">
    <property type="term" value="F:magnesium ion transmembrane transporter activity"/>
    <property type="evidence" value="ECO:0007669"/>
    <property type="project" value="TreeGrafter"/>
</dbReference>
<dbReference type="InterPro" id="IPR002523">
    <property type="entry name" value="MgTranspt_CorA/ZnTranspt_ZntB"/>
</dbReference>
<dbReference type="eggNOG" id="COG0598">
    <property type="taxonomic scope" value="Bacteria"/>
</dbReference>
<dbReference type="PANTHER" id="PTHR46494">
    <property type="entry name" value="CORA FAMILY METAL ION TRANSPORTER (EUROFUNG)"/>
    <property type="match status" value="1"/>
</dbReference>
<evidence type="ECO:0000256" key="10">
    <source>
        <dbReference type="ARBA" id="ARBA00034269"/>
    </source>
</evidence>
<evidence type="ECO:0000256" key="7">
    <source>
        <dbReference type="ARBA" id="ARBA00022989"/>
    </source>
</evidence>
<feature type="transmembrane region" description="Helical" evidence="12">
    <location>
        <begin position="43"/>
        <end position="60"/>
    </location>
</feature>
<feature type="transmembrane region" description="Helical" evidence="12">
    <location>
        <begin position="12"/>
        <end position="31"/>
    </location>
</feature>
<dbReference type="PANTHER" id="PTHR46494:SF1">
    <property type="entry name" value="CORA FAMILY METAL ION TRANSPORTER (EUROFUNG)"/>
    <property type="match status" value="1"/>
</dbReference>
<keyword evidence="8" id="KW-0406">Ion transport</keyword>
<keyword evidence="9 12" id="KW-0472">Membrane</keyword>
<keyword evidence="6" id="KW-0460">Magnesium</keyword>
<comment type="subcellular location">
    <subcellularLocation>
        <location evidence="1">Cell membrane</location>
        <topology evidence="1">Multi-pass membrane protein</topology>
    </subcellularLocation>
</comment>
<evidence type="ECO:0000256" key="9">
    <source>
        <dbReference type="ARBA" id="ARBA00023136"/>
    </source>
</evidence>
<dbReference type="GO" id="GO:0050897">
    <property type="term" value="F:cobalt ion binding"/>
    <property type="evidence" value="ECO:0007669"/>
    <property type="project" value="TreeGrafter"/>
</dbReference>
<evidence type="ECO:0000313" key="14">
    <source>
        <dbReference type="Proteomes" id="UP000054537"/>
    </source>
</evidence>
<protein>
    <recommendedName>
        <fullName evidence="15">Magnesium transporter CorA</fullName>
    </recommendedName>
</protein>
<accession>A0A0A6US70</accession>
<dbReference type="GO" id="GO:0005886">
    <property type="term" value="C:plasma membrane"/>
    <property type="evidence" value="ECO:0007669"/>
    <property type="project" value="UniProtKB-SubCell"/>
</dbReference>
<evidence type="ECO:0000256" key="3">
    <source>
        <dbReference type="ARBA" id="ARBA00022448"/>
    </source>
</evidence>
<dbReference type="Proteomes" id="UP000054537">
    <property type="component" value="Unassembled WGS sequence"/>
</dbReference>
<comment type="function">
    <text evidence="11">Mediates influx of magnesium ions. Alternates between open and closed states. Activated by low cytoplasmic Mg(2+) levels. Inactive when cytoplasmic Mg(2+) levels are high.</text>
</comment>
<evidence type="ECO:0000256" key="5">
    <source>
        <dbReference type="ARBA" id="ARBA00022692"/>
    </source>
</evidence>
<dbReference type="GO" id="GO:0000287">
    <property type="term" value="F:magnesium ion binding"/>
    <property type="evidence" value="ECO:0007669"/>
    <property type="project" value="TreeGrafter"/>
</dbReference>
<dbReference type="SUPFAM" id="SSF144083">
    <property type="entry name" value="Magnesium transport protein CorA, transmembrane region"/>
    <property type="match status" value="1"/>
</dbReference>
<sequence>MTVDQNNDMRKIASWAAIAAMQTAIAGIYGMNFTYMPELKWRYGYPGVLLVMLVSSVLLYRRLRRAGWL</sequence>
<evidence type="ECO:0000256" key="8">
    <source>
        <dbReference type="ARBA" id="ARBA00023065"/>
    </source>
</evidence>
<evidence type="ECO:0000313" key="13">
    <source>
        <dbReference type="EMBL" id="KHD77828.1"/>
    </source>
</evidence>
<keyword evidence="14" id="KW-1185">Reference proteome</keyword>
<comment type="caution">
    <text evidence="13">The sequence shown here is derived from an EMBL/GenBank/DDBJ whole genome shotgun (WGS) entry which is preliminary data.</text>
</comment>
<name>A0A0A6US70_ACTUT</name>
<dbReference type="STRING" id="1869.MB27_08525"/>
<evidence type="ECO:0000256" key="2">
    <source>
        <dbReference type="ARBA" id="ARBA00009765"/>
    </source>
</evidence>
<keyword evidence="3" id="KW-0813">Transport</keyword>
<evidence type="ECO:0000256" key="6">
    <source>
        <dbReference type="ARBA" id="ARBA00022842"/>
    </source>
</evidence>
<comment type="similarity">
    <text evidence="2">Belongs to the CorA metal ion transporter (MIT) (TC 1.A.35) family.</text>
</comment>
<comment type="catalytic activity">
    <reaction evidence="10">
        <text>Mg(2+)(in) = Mg(2+)(out)</text>
        <dbReference type="Rhea" id="RHEA:29827"/>
        <dbReference type="ChEBI" id="CHEBI:18420"/>
    </reaction>
</comment>
<proteinExistence type="inferred from homology"/>
<evidence type="ECO:0008006" key="15">
    <source>
        <dbReference type="Google" id="ProtNLM"/>
    </source>
</evidence>
<dbReference type="Gene3D" id="1.20.58.340">
    <property type="entry name" value="Magnesium transport protein CorA, transmembrane region"/>
    <property type="match status" value="1"/>
</dbReference>
<evidence type="ECO:0000256" key="12">
    <source>
        <dbReference type="SAM" id="Phobius"/>
    </source>
</evidence>
<dbReference type="GO" id="GO:0015087">
    <property type="term" value="F:cobalt ion transmembrane transporter activity"/>
    <property type="evidence" value="ECO:0007669"/>
    <property type="project" value="TreeGrafter"/>
</dbReference>
<keyword evidence="5 12" id="KW-0812">Transmembrane</keyword>
<dbReference type="InterPro" id="IPR045863">
    <property type="entry name" value="CorA_TM1_TM2"/>
</dbReference>
<dbReference type="Pfam" id="PF01544">
    <property type="entry name" value="CorA"/>
    <property type="match status" value="1"/>
</dbReference>
<gene>
    <name evidence="13" type="ORF">MB27_08525</name>
</gene>
<organism evidence="13 14">
    <name type="scientific">Actinoplanes utahensis</name>
    <dbReference type="NCBI Taxonomy" id="1869"/>
    <lineage>
        <taxon>Bacteria</taxon>
        <taxon>Bacillati</taxon>
        <taxon>Actinomycetota</taxon>
        <taxon>Actinomycetes</taxon>
        <taxon>Micromonosporales</taxon>
        <taxon>Micromonosporaceae</taxon>
        <taxon>Actinoplanes</taxon>
    </lineage>
</organism>
<evidence type="ECO:0000256" key="1">
    <source>
        <dbReference type="ARBA" id="ARBA00004651"/>
    </source>
</evidence>
<evidence type="ECO:0000256" key="11">
    <source>
        <dbReference type="ARBA" id="ARBA00045497"/>
    </source>
</evidence>